<keyword evidence="1" id="KW-0732">Signal</keyword>
<dbReference type="AlphaFoldDB" id="A0A2M4D4E5"/>
<dbReference type="EMBL" id="GGFL01008193">
    <property type="protein sequence ID" value="MBW72371.1"/>
    <property type="molecule type" value="Transcribed_RNA"/>
</dbReference>
<feature type="signal peptide" evidence="1">
    <location>
        <begin position="1"/>
        <end position="18"/>
    </location>
</feature>
<proteinExistence type="predicted"/>
<feature type="chain" id="PRO_5014798665" evidence="1">
    <location>
        <begin position="19"/>
        <end position="102"/>
    </location>
</feature>
<evidence type="ECO:0000256" key="1">
    <source>
        <dbReference type="SAM" id="SignalP"/>
    </source>
</evidence>
<reference evidence="2" key="1">
    <citation type="submission" date="2018-01" db="EMBL/GenBank/DDBJ databases">
        <title>An insight into the sialome of Amazonian anophelines.</title>
        <authorList>
            <person name="Ribeiro J.M."/>
            <person name="Scarpassa V."/>
            <person name="Calvo E."/>
        </authorList>
    </citation>
    <scope>NUCLEOTIDE SEQUENCE</scope>
</reference>
<protein>
    <submittedName>
        <fullName evidence="2">Putative secreted protein</fullName>
    </submittedName>
</protein>
<accession>A0A2M4D4E5</accession>
<organism evidence="2">
    <name type="scientific">Anopheles darlingi</name>
    <name type="common">Mosquito</name>
    <dbReference type="NCBI Taxonomy" id="43151"/>
    <lineage>
        <taxon>Eukaryota</taxon>
        <taxon>Metazoa</taxon>
        <taxon>Ecdysozoa</taxon>
        <taxon>Arthropoda</taxon>
        <taxon>Hexapoda</taxon>
        <taxon>Insecta</taxon>
        <taxon>Pterygota</taxon>
        <taxon>Neoptera</taxon>
        <taxon>Endopterygota</taxon>
        <taxon>Diptera</taxon>
        <taxon>Nematocera</taxon>
        <taxon>Culicoidea</taxon>
        <taxon>Culicidae</taxon>
        <taxon>Anophelinae</taxon>
        <taxon>Anopheles</taxon>
    </lineage>
</organism>
<name>A0A2M4D4E5_ANODA</name>
<evidence type="ECO:0000313" key="2">
    <source>
        <dbReference type="EMBL" id="MBW72371.1"/>
    </source>
</evidence>
<sequence length="102" mass="11273">MAAFLLSVFAHFNPCAVCDLGRSFCGLRTVRQTALVNGNVVEECRSEGIRCSNVNGTSGIESWSTLIYRAVLNEIPRTELYEAALPGHMRYKIVCTFLLKTA</sequence>